<dbReference type="Pfam" id="PF07693">
    <property type="entry name" value="KAP_NTPase"/>
    <property type="match status" value="1"/>
</dbReference>
<evidence type="ECO:0000313" key="2">
    <source>
        <dbReference type="EMBL" id="VYU36645.1"/>
    </source>
</evidence>
<reference evidence="2" key="1">
    <citation type="submission" date="2019-11" db="EMBL/GenBank/DDBJ databases">
        <authorList>
            <person name="Feng L."/>
        </authorList>
    </citation>
    <scope>NUCLEOTIDE SEQUENCE</scope>
    <source>
        <strain evidence="2">VdisparLFYP95</strain>
    </source>
</reference>
<name>A0A6N3E9H6_9FIRM</name>
<dbReference type="EMBL" id="CACRUF010000056">
    <property type="protein sequence ID" value="VYU36645.1"/>
    <property type="molecule type" value="Genomic_DNA"/>
</dbReference>
<evidence type="ECO:0000259" key="1">
    <source>
        <dbReference type="Pfam" id="PF07693"/>
    </source>
</evidence>
<dbReference type="Gene3D" id="3.40.50.300">
    <property type="entry name" value="P-loop containing nucleotide triphosphate hydrolases"/>
    <property type="match status" value="1"/>
</dbReference>
<feature type="domain" description="KAP NTPase" evidence="1">
    <location>
        <begin position="26"/>
        <end position="322"/>
    </location>
</feature>
<dbReference type="SUPFAM" id="SSF52540">
    <property type="entry name" value="P-loop containing nucleoside triphosphate hydrolases"/>
    <property type="match status" value="1"/>
</dbReference>
<dbReference type="PANTHER" id="PTHR22674">
    <property type="entry name" value="NTPASE, KAP FAMILY P-LOOP DOMAIN-CONTAINING 1"/>
    <property type="match status" value="1"/>
</dbReference>
<dbReference type="AlphaFoldDB" id="A0A6N3E9H6"/>
<organism evidence="2">
    <name type="scientific">Veillonella dispar</name>
    <dbReference type="NCBI Taxonomy" id="39778"/>
    <lineage>
        <taxon>Bacteria</taxon>
        <taxon>Bacillati</taxon>
        <taxon>Bacillota</taxon>
        <taxon>Negativicutes</taxon>
        <taxon>Veillonellales</taxon>
        <taxon>Veillonellaceae</taxon>
        <taxon>Veillonella</taxon>
    </lineage>
</organism>
<protein>
    <submittedName>
        <fullName evidence="2">KAP family P-loop domain protein</fullName>
    </submittedName>
</protein>
<sequence length="465" mass="54908">MDIQKYYSNYSDENLSNGYINNILERNTYIHSFISMLLSIEKGGVIAIDGEWGSGKTYFVHQVKWLLDSTNKNIDNEVESVLSRTVPKLDYIKEHKYKAFYYDAWKHDKSNNPFFTLLRSMILTFGGTDYFKEEMGFIKSLLKGASHIVKGVTPIDVESIFKGTKTLCGINDEEQFSELEFIEQMDVQVNSFLDYICEGQYEKLVIFIDELDRCKPSFAVELLEIIKHYFNHDKVIFVLSTNLSEFQHCIKQYYGEGFNGWKYLDRFIDLRLTLPKITAEEYCKYLWSHSYNDRIDDLAICCAQHFDLTLREIERYNNLVKISIQNALEKRHKTNGFREDFQNIYTFWIPIVLAIKLHSGNEYFDFIAGKRYSLIESLMQIEKYRNSAMALLLNEYEKNNQNYDLVYEKVEYYYEKIFLSGLSKDFSNKLSESIKFDDLRIDETVKKNLINIVNLFSTWAVYDVE</sequence>
<gene>
    <name evidence="2" type="ORF">VDLFYP95_00264</name>
</gene>
<proteinExistence type="predicted"/>
<dbReference type="InterPro" id="IPR052754">
    <property type="entry name" value="NTPase_KAP_P-loop"/>
</dbReference>
<dbReference type="RefSeq" id="WP_156720093.1">
    <property type="nucleotide sequence ID" value="NZ_CACRUF010000056.1"/>
</dbReference>
<dbReference type="PANTHER" id="PTHR22674:SF6">
    <property type="entry name" value="NTPASE KAP FAMILY P-LOOP DOMAIN-CONTAINING PROTEIN 1"/>
    <property type="match status" value="1"/>
</dbReference>
<accession>A0A6N3E9H6</accession>
<dbReference type="InterPro" id="IPR027417">
    <property type="entry name" value="P-loop_NTPase"/>
</dbReference>
<dbReference type="InterPro" id="IPR011646">
    <property type="entry name" value="KAP_P-loop"/>
</dbReference>